<feature type="region of interest" description="Disordered" evidence="1">
    <location>
        <begin position="19"/>
        <end position="93"/>
    </location>
</feature>
<evidence type="ECO:0000256" key="1">
    <source>
        <dbReference type="SAM" id="MobiDB-lite"/>
    </source>
</evidence>
<keyword evidence="3" id="KW-1185">Reference proteome</keyword>
<dbReference type="EMBL" id="JBCAWK010000003">
    <property type="protein sequence ID" value="KAK8864329.1"/>
    <property type="molecule type" value="Genomic_DNA"/>
</dbReference>
<comment type="caution">
    <text evidence="2">The sequence shown here is derived from an EMBL/GenBank/DDBJ whole genome shotgun (WGS) entry which is preliminary data.</text>
</comment>
<evidence type="ECO:0000313" key="3">
    <source>
        <dbReference type="Proteomes" id="UP001388673"/>
    </source>
</evidence>
<name>A0AAW0Z2R0_9TREE</name>
<proteinExistence type="predicted"/>
<protein>
    <submittedName>
        <fullName evidence="2">Uncharacterized protein</fullName>
    </submittedName>
</protein>
<feature type="compositionally biased region" description="Basic and acidic residues" evidence="1">
    <location>
        <begin position="55"/>
        <end position="66"/>
    </location>
</feature>
<dbReference type="RefSeq" id="XP_066804625.1">
    <property type="nucleotide sequence ID" value="XM_066944702.1"/>
</dbReference>
<dbReference type="AlphaFoldDB" id="A0AAW0Z2R0"/>
<dbReference type="Proteomes" id="UP001388673">
    <property type="component" value="Unassembled WGS sequence"/>
</dbReference>
<dbReference type="KEGG" id="kne:92178835"/>
<organism evidence="2 3">
    <name type="scientific">Kwoniella newhampshirensis</name>
    <dbReference type="NCBI Taxonomy" id="1651941"/>
    <lineage>
        <taxon>Eukaryota</taxon>
        <taxon>Fungi</taxon>
        <taxon>Dikarya</taxon>
        <taxon>Basidiomycota</taxon>
        <taxon>Agaricomycotina</taxon>
        <taxon>Tremellomycetes</taxon>
        <taxon>Tremellales</taxon>
        <taxon>Cryptococcaceae</taxon>
        <taxon>Kwoniella</taxon>
    </lineage>
</organism>
<sequence length="93" mass="10082">MDCFVTAKAPVLKIDLLTKDFSSANVPISRDTWAPRSPSPQRPSYAADPYAERPPPSRDDLDERRSPPPRAPGSANGAGNGSNDGYRGERDAR</sequence>
<accession>A0AAW0Z2R0</accession>
<evidence type="ECO:0000313" key="2">
    <source>
        <dbReference type="EMBL" id="KAK8864329.1"/>
    </source>
</evidence>
<reference evidence="2 3" key="1">
    <citation type="journal article" date="2024" name="bioRxiv">
        <title>Comparative genomics of Cryptococcus and Kwoniella reveals pathogenesis evolution and contrasting karyotype dynamics via intercentromeric recombination or chromosome fusion.</title>
        <authorList>
            <person name="Coelho M.A."/>
            <person name="David-Palma M."/>
            <person name="Shea T."/>
            <person name="Bowers K."/>
            <person name="McGinley-Smith S."/>
            <person name="Mohammad A.W."/>
            <person name="Gnirke A."/>
            <person name="Yurkov A.M."/>
            <person name="Nowrousian M."/>
            <person name="Sun S."/>
            <person name="Cuomo C.A."/>
            <person name="Heitman J."/>
        </authorList>
    </citation>
    <scope>NUCLEOTIDE SEQUENCE [LARGE SCALE GENOMIC DNA]</scope>
    <source>
        <strain evidence="2 3">CBS 13917</strain>
    </source>
</reference>
<gene>
    <name evidence="2" type="ORF">IAR55_001576</name>
</gene>
<dbReference type="GeneID" id="92178835"/>